<reference evidence="2 3" key="1">
    <citation type="journal article" date="2018" name="BMC Genomics">
        <title>Comparative genome analyses reveal sequence features reflecting distinct modes of host-adaptation between dicot and monocot powdery mildew.</title>
        <authorList>
            <person name="Wu Y."/>
            <person name="Ma X."/>
            <person name="Pan Z."/>
            <person name="Kale S.D."/>
            <person name="Song Y."/>
            <person name="King H."/>
            <person name="Zhang Q."/>
            <person name="Presley C."/>
            <person name="Deng X."/>
            <person name="Wei C.I."/>
            <person name="Xiao S."/>
        </authorList>
    </citation>
    <scope>NUCLEOTIDE SEQUENCE [LARGE SCALE GENOMIC DNA]</scope>
    <source>
        <strain evidence="2">UMSG3</strain>
    </source>
</reference>
<dbReference type="EMBL" id="MCBQ01008990">
    <property type="protein sequence ID" value="RKF74392.1"/>
    <property type="molecule type" value="Genomic_DNA"/>
</dbReference>
<name>A0A420IIS6_9PEZI</name>
<evidence type="ECO:0000313" key="3">
    <source>
        <dbReference type="Proteomes" id="UP000283383"/>
    </source>
</evidence>
<evidence type="ECO:0000313" key="2">
    <source>
        <dbReference type="EMBL" id="RKF74392.1"/>
    </source>
</evidence>
<feature type="transmembrane region" description="Helical" evidence="1">
    <location>
        <begin position="26"/>
        <end position="45"/>
    </location>
</feature>
<proteinExistence type="predicted"/>
<comment type="caution">
    <text evidence="2">The sequence shown here is derived from an EMBL/GenBank/DDBJ whole genome shotgun (WGS) entry which is preliminary data.</text>
</comment>
<keyword evidence="1" id="KW-1133">Transmembrane helix</keyword>
<protein>
    <submittedName>
        <fullName evidence="2">Uncharacterized protein</fullName>
    </submittedName>
</protein>
<keyword evidence="1" id="KW-0812">Transmembrane</keyword>
<keyword evidence="3" id="KW-1185">Reference proteome</keyword>
<dbReference type="AlphaFoldDB" id="A0A420IIS6"/>
<evidence type="ECO:0000256" key="1">
    <source>
        <dbReference type="SAM" id="Phobius"/>
    </source>
</evidence>
<keyword evidence="1" id="KW-0472">Membrane</keyword>
<gene>
    <name evidence="2" type="ORF">GcM3_089020</name>
</gene>
<accession>A0A420IIS6</accession>
<sequence>MALGTMSDNTITPKISDLYQTRHPLVLLRVTAVLGSLFVIGCYFLRRLKRVNYPVVGSRKDNDFRHAIKEGVAKFPDSPFIIPNNPPLLVL</sequence>
<organism evidence="2 3">
    <name type="scientific">Golovinomyces cichoracearum</name>
    <dbReference type="NCBI Taxonomy" id="62708"/>
    <lineage>
        <taxon>Eukaryota</taxon>
        <taxon>Fungi</taxon>
        <taxon>Dikarya</taxon>
        <taxon>Ascomycota</taxon>
        <taxon>Pezizomycotina</taxon>
        <taxon>Leotiomycetes</taxon>
        <taxon>Erysiphales</taxon>
        <taxon>Erysiphaceae</taxon>
        <taxon>Golovinomyces</taxon>
    </lineage>
</organism>
<feature type="non-terminal residue" evidence="2">
    <location>
        <position position="91"/>
    </location>
</feature>
<dbReference type="Proteomes" id="UP000283383">
    <property type="component" value="Unassembled WGS sequence"/>
</dbReference>